<organism evidence="6 7">
    <name type="scientific">Pengzhenrongella frigida</name>
    <dbReference type="NCBI Taxonomy" id="1259133"/>
    <lineage>
        <taxon>Bacteria</taxon>
        <taxon>Bacillati</taxon>
        <taxon>Actinomycetota</taxon>
        <taxon>Actinomycetes</taxon>
        <taxon>Micrococcales</taxon>
        <taxon>Pengzhenrongella</taxon>
    </lineage>
</organism>
<keyword evidence="1 4" id="KW-0808">Transferase</keyword>
<keyword evidence="2 4" id="KW-0677">Repeat</keyword>
<dbReference type="CDD" id="cd04301">
    <property type="entry name" value="NAT_SF"/>
    <property type="match status" value="1"/>
</dbReference>
<dbReference type="GO" id="GO:0035447">
    <property type="term" value="F:mycothiol synthase activity"/>
    <property type="evidence" value="ECO:0007669"/>
    <property type="project" value="UniProtKB-UniRule"/>
</dbReference>
<evidence type="ECO:0000313" key="7">
    <source>
        <dbReference type="Proteomes" id="UP000293764"/>
    </source>
</evidence>
<evidence type="ECO:0000259" key="5">
    <source>
        <dbReference type="PROSITE" id="PS51186"/>
    </source>
</evidence>
<dbReference type="InterPro" id="IPR016181">
    <property type="entry name" value="Acyl_CoA_acyltransferase"/>
</dbReference>
<name>A0A4Q5N0P8_9MICO</name>
<dbReference type="PIRSF" id="PIRSF021524">
    <property type="entry name" value="MSH_acetyltransferase"/>
    <property type="match status" value="1"/>
</dbReference>
<comment type="caution">
    <text evidence="4">Lacks conserved residue(s) required for the propagation of feature annotation.</text>
</comment>
<dbReference type="Proteomes" id="UP000293764">
    <property type="component" value="Unassembled WGS sequence"/>
</dbReference>
<feature type="binding site" evidence="4">
    <location>
        <position position="246"/>
    </location>
    <ligand>
        <name>1D-myo-inositol 2-(L-cysteinylamino)-2-deoxy-alpha-D-glucopyranoside</name>
        <dbReference type="ChEBI" id="CHEBI:58887"/>
    </ligand>
</feature>
<evidence type="ECO:0000313" key="6">
    <source>
        <dbReference type="EMBL" id="RYV49581.1"/>
    </source>
</evidence>
<dbReference type="PANTHER" id="PTHR43877">
    <property type="entry name" value="AMINOALKYLPHOSPHONATE N-ACETYLTRANSFERASE-RELATED-RELATED"/>
    <property type="match status" value="1"/>
</dbReference>
<feature type="binding site" evidence="4">
    <location>
        <begin position="263"/>
        <end position="265"/>
    </location>
    <ligand>
        <name>acetyl-CoA</name>
        <dbReference type="ChEBI" id="CHEBI:57288"/>
        <label>2</label>
    </ligand>
</feature>
<evidence type="ECO:0000256" key="2">
    <source>
        <dbReference type="ARBA" id="ARBA00022737"/>
    </source>
</evidence>
<evidence type="ECO:0000256" key="1">
    <source>
        <dbReference type="ARBA" id="ARBA00022679"/>
    </source>
</evidence>
<feature type="domain" description="N-acetyltransferase" evidence="5">
    <location>
        <begin position="180"/>
        <end position="324"/>
    </location>
</feature>
<keyword evidence="3 4" id="KW-0012">Acyltransferase</keyword>
<feature type="binding site" evidence="4">
    <location>
        <position position="42"/>
    </location>
    <ligand>
        <name>1D-myo-inositol 2-(L-cysteinylamino)-2-deoxy-alpha-D-glucopyranoside</name>
        <dbReference type="ChEBI" id="CHEBI:58887"/>
    </ligand>
</feature>
<feature type="binding site" evidence="4">
    <location>
        <position position="297"/>
    </location>
    <ligand>
        <name>1D-myo-inositol 2-(L-cysteinylamino)-2-deoxy-alpha-D-glucopyranoside</name>
        <dbReference type="ChEBI" id="CHEBI:58887"/>
    </ligand>
</feature>
<comment type="catalytic activity">
    <reaction evidence="4">
        <text>1D-myo-inositol 2-(L-cysteinylamino)-2-deoxy-alpha-D-glucopyranoside + acetyl-CoA = mycothiol + CoA + H(+)</text>
        <dbReference type="Rhea" id="RHEA:26172"/>
        <dbReference type="ChEBI" id="CHEBI:15378"/>
        <dbReference type="ChEBI" id="CHEBI:16768"/>
        <dbReference type="ChEBI" id="CHEBI:57287"/>
        <dbReference type="ChEBI" id="CHEBI:57288"/>
        <dbReference type="ChEBI" id="CHEBI:58887"/>
        <dbReference type="EC" id="2.3.1.189"/>
    </reaction>
</comment>
<dbReference type="AlphaFoldDB" id="A0A4Q5N0P8"/>
<feature type="binding site" evidence="4">
    <location>
        <begin position="302"/>
        <end position="307"/>
    </location>
    <ligand>
        <name>acetyl-CoA</name>
        <dbReference type="ChEBI" id="CHEBI:57288"/>
        <label>2</label>
    </ligand>
</feature>
<sequence>METMTSLLPVTRRGPLDPAAVAEIRALAAEAAAADGVAPLSENPLLHLTAEAGTVHLLVRAPRDDVDRQDVANPDGALAGYAQLDLGAPGSATAEMVVAPRFRRRGVGRVLLEAARGLAAEDGAGSPDGRQFSVWAHGDLPAARAFAASAGLAVVRELLFLSLDLSTLPADEGAPTPRGVSVRAFVPGQDEDDWRRANARAFAHHPEQGRITRRDLDARMAEPWFDAAGFLLAERDGVLLGSVWTKVHPADATHEAAGEIYVVGVDPDAQGLGLGGALIRQGLEHLAGRGIGTAILYCEADNEIALRAYARLGFARAGVDVQFG</sequence>
<dbReference type="PANTHER" id="PTHR43877:SF2">
    <property type="entry name" value="AMINOALKYLPHOSPHONATE N-ACETYLTRANSFERASE-RELATED"/>
    <property type="match status" value="1"/>
</dbReference>
<dbReference type="InterPro" id="IPR000182">
    <property type="entry name" value="GNAT_dom"/>
</dbReference>
<comment type="similarity">
    <text evidence="4">Belongs to the acetyltransferase family. MshD subfamily.</text>
</comment>
<protein>
    <recommendedName>
        <fullName evidence="4">Mycothiol acetyltransferase</fullName>
        <shortName evidence="4">MSH acetyltransferase</shortName>
        <ecNumber evidence="4">2.3.1.189</ecNumber>
    </recommendedName>
    <alternativeName>
        <fullName evidence="4">Mycothiol synthase</fullName>
    </alternativeName>
</protein>
<proteinExistence type="inferred from homology"/>
<gene>
    <name evidence="4 6" type="primary">mshD</name>
    <name evidence="6" type="ORF">EUA98_17995</name>
</gene>
<dbReference type="Pfam" id="PF00583">
    <property type="entry name" value="Acetyltransf_1"/>
    <property type="match status" value="1"/>
</dbReference>
<feature type="binding site" evidence="4">
    <location>
        <position position="207"/>
    </location>
    <ligand>
        <name>1D-myo-inositol 2-(L-cysteinylamino)-2-deoxy-alpha-D-glucopyranoside</name>
        <dbReference type="ChEBI" id="CHEBI:58887"/>
    </ligand>
</feature>
<dbReference type="HAMAP" id="MF_01698">
    <property type="entry name" value="MshD"/>
    <property type="match status" value="1"/>
</dbReference>
<dbReference type="InterPro" id="IPR050832">
    <property type="entry name" value="Bact_Acetyltransf"/>
</dbReference>
<dbReference type="Pfam" id="PF13508">
    <property type="entry name" value="Acetyltransf_7"/>
    <property type="match status" value="1"/>
</dbReference>
<comment type="subunit">
    <text evidence="4">Monomer.</text>
</comment>
<keyword evidence="7" id="KW-1185">Reference proteome</keyword>
<accession>A0A4Q5N0P8</accession>
<dbReference type="GO" id="GO:0010125">
    <property type="term" value="P:mycothiol biosynthetic process"/>
    <property type="evidence" value="ECO:0007669"/>
    <property type="project" value="UniProtKB-UniRule"/>
</dbReference>
<reference evidence="6 7" key="1">
    <citation type="submission" date="2019-01" db="EMBL/GenBank/DDBJ databases">
        <title>Novel species of Cellulomonas.</title>
        <authorList>
            <person name="Liu Q."/>
            <person name="Xin Y.-H."/>
        </authorList>
    </citation>
    <scope>NUCLEOTIDE SEQUENCE [LARGE SCALE GENOMIC DNA]</scope>
    <source>
        <strain evidence="6 7">HLT2-17</strain>
    </source>
</reference>
<dbReference type="SUPFAM" id="SSF55729">
    <property type="entry name" value="Acyl-CoA N-acyltransferases (Nat)"/>
    <property type="match status" value="1"/>
</dbReference>
<dbReference type="PROSITE" id="PS51186">
    <property type="entry name" value="GNAT"/>
    <property type="match status" value="2"/>
</dbReference>
<evidence type="ECO:0000256" key="4">
    <source>
        <dbReference type="HAMAP-Rule" id="MF_01698"/>
    </source>
</evidence>
<evidence type="ECO:0000256" key="3">
    <source>
        <dbReference type="ARBA" id="ARBA00023315"/>
    </source>
</evidence>
<dbReference type="NCBIfam" id="TIGR03448">
    <property type="entry name" value="mycothiol_MshD"/>
    <property type="match status" value="1"/>
</dbReference>
<feature type="domain" description="N-acetyltransferase" evidence="5">
    <location>
        <begin position="22"/>
        <end position="171"/>
    </location>
</feature>
<dbReference type="OrthoDB" id="3208058at2"/>
<dbReference type="EC" id="2.3.1.189" evidence="4"/>
<dbReference type="EMBL" id="SDWW01000063">
    <property type="protein sequence ID" value="RYV49581.1"/>
    <property type="molecule type" value="Genomic_DNA"/>
</dbReference>
<comment type="caution">
    <text evidence="6">The sequence shown here is derived from an EMBL/GenBank/DDBJ whole genome shotgun (WGS) entry which is preliminary data.</text>
</comment>
<comment type="function">
    <text evidence="4">Catalyzes the transfer of acetyl from acetyl-CoA to desacetylmycothiol (Cys-GlcN-Ins) to form mycothiol.</text>
</comment>
<dbReference type="InterPro" id="IPR017813">
    <property type="entry name" value="Mycothiol_AcTrfase"/>
</dbReference>
<feature type="binding site" evidence="4">
    <location>
        <position position="259"/>
    </location>
    <ligand>
        <name>1D-myo-inositol 2-(L-cysteinylamino)-2-deoxy-alpha-D-glucopyranoside</name>
        <dbReference type="ChEBI" id="CHEBI:58887"/>
    </ligand>
</feature>
<dbReference type="Gene3D" id="3.40.630.30">
    <property type="match status" value="1"/>
</dbReference>